<dbReference type="RefSeq" id="WP_128213405.1">
    <property type="nucleotide sequence ID" value="NZ_CP025746.1"/>
</dbReference>
<organism evidence="1 2">
    <name type="scientific">Clostridium manihotivorum</name>
    <dbReference type="NCBI Taxonomy" id="2320868"/>
    <lineage>
        <taxon>Bacteria</taxon>
        <taxon>Bacillati</taxon>
        <taxon>Bacillota</taxon>
        <taxon>Clostridia</taxon>
        <taxon>Eubacteriales</taxon>
        <taxon>Clostridiaceae</taxon>
        <taxon>Clostridium</taxon>
    </lineage>
</organism>
<dbReference type="OrthoDB" id="4218583at2"/>
<evidence type="ECO:0000313" key="2">
    <source>
        <dbReference type="Proteomes" id="UP000286268"/>
    </source>
</evidence>
<keyword evidence="2" id="KW-1185">Reference proteome</keyword>
<proteinExistence type="predicted"/>
<gene>
    <name evidence="1" type="ORF">C1I91_13765</name>
</gene>
<dbReference type="EMBL" id="CP025746">
    <property type="protein sequence ID" value="QAA32618.1"/>
    <property type="molecule type" value="Genomic_DNA"/>
</dbReference>
<dbReference type="Proteomes" id="UP000286268">
    <property type="component" value="Chromosome"/>
</dbReference>
<sequence>MKIAIEKTRELYRKKNLFTFVSVKKDKFVKPSWLKTNVKDKLNLIYLDLGVLYKEGKIVYGCLVQANTTLFEKGNNDSPAAIIYSPDNYFDGNFDKLRKMASVLYSYKGVDDAPKNIKEFTDAITDEYKRIMNLKLPYEFTEGRDVYYTTIMVHRNHIPDGYLKKGCFPILIAPYRSKATIILPSRYWSDEMLYIWESDLDL</sequence>
<accession>A0A3R5QYL2</accession>
<dbReference type="KEGG" id="cmah:C1I91_13765"/>
<dbReference type="AlphaFoldDB" id="A0A3R5QYL2"/>
<name>A0A3R5QYL2_9CLOT</name>
<reference evidence="1 2" key="1">
    <citation type="submission" date="2018-01" db="EMBL/GenBank/DDBJ databases">
        <title>Genome Sequencing and Assembly of Anaerobacter polyendosporus strain CT4.</title>
        <authorList>
            <person name="Tachaapaikoon C."/>
            <person name="Sutheeworapong S."/>
            <person name="Jenjaroenpun P."/>
            <person name="Wongsurawat T."/>
            <person name="Nookeaw I."/>
            <person name="Cheawchanlertfa P."/>
            <person name="Kosugi A."/>
            <person name="Cheevadhanarak S."/>
            <person name="Ratanakhanokchai K."/>
        </authorList>
    </citation>
    <scope>NUCLEOTIDE SEQUENCE [LARGE SCALE GENOMIC DNA]</scope>
    <source>
        <strain evidence="1 2">CT4</strain>
    </source>
</reference>
<evidence type="ECO:0000313" key="1">
    <source>
        <dbReference type="EMBL" id="QAA32618.1"/>
    </source>
</evidence>
<protein>
    <submittedName>
        <fullName evidence="1">Uncharacterized protein</fullName>
    </submittedName>
</protein>